<name>A0A644YAP3_9ZZZZ</name>
<dbReference type="InterPro" id="IPR014825">
    <property type="entry name" value="DNA_alkylation"/>
</dbReference>
<dbReference type="PANTHER" id="PTHR34070">
    <property type="entry name" value="ARMADILLO-TYPE FOLD"/>
    <property type="match status" value="1"/>
</dbReference>
<dbReference type="SUPFAM" id="SSF48371">
    <property type="entry name" value="ARM repeat"/>
    <property type="match status" value="1"/>
</dbReference>
<organism evidence="1">
    <name type="scientific">bioreactor metagenome</name>
    <dbReference type="NCBI Taxonomy" id="1076179"/>
    <lineage>
        <taxon>unclassified sequences</taxon>
        <taxon>metagenomes</taxon>
        <taxon>ecological metagenomes</taxon>
    </lineage>
</organism>
<evidence type="ECO:0008006" key="2">
    <source>
        <dbReference type="Google" id="ProtNLM"/>
    </source>
</evidence>
<dbReference type="AlphaFoldDB" id="A0A644YAP3"/>
<gene>
    <name evidence="1" type="ORF">SDC9_72181</name>
</gene>
<proteinExistence type="predicted"/>
<reference evidence="1" key="1">
    <citation type="submission" date="2019-08" db="EMBL/GenBank/DDBJ databases">
        <authorList>
            <person name="Kucharzyk K."/>
            <person name="Murdoch R.W."/>
            <person name="Higgins S."/>
            <person name="Loffler F."/>
        </authorList>
    </citation>
    <scope>NUCLEOTIDE SEQUENCE</scope>
</reference>
<dbReference type="Gene3D" id="1.25.10.90">
    <property type="match status" value="1"/>
</dbReference>
<dbReference type="PANTHER" id="PTHR34070:SF1">
    <property type="entry name" value="DNA ALKYLATION REPAIR PROTEIN"/>
    <property type="match status" value="1"/>
</dbReference>
<dbReference type="EMBL" id="VSSQ01004554">
    <property type="protein sequence ID" value="MPM25682.1"/>
    <property type="molecule type" value="Genomic_DNA"/>
</dbReference>
<dbReference type="InterPro" id="IPR016024">
    <property type="entry name" value="ARM-type_fold"/>
</dbReference>
<dbReference type="Pfam" id="PF08713">
    <property type="entry name" value="DNA_alkylation"/>
    <property type="match status" value="1"/>
</dbReference>
<protein>
    <recommendedName>
        <fullName evidence="2">DNA alkylation repair enzyme</fullName>
    </recommendedName>
</protein>
<evidence type="ECO:0000313" key="1">
    <source>
        <dbReference type="EMBL" id="MPM25682.1"/>
    </source>
</evidence>
<accession>A0A644YAP3</accession>
<comment type="caution">
    <text evidence="1">The sequence shown here is derived from an EMBL/GenBank/DDBJ whole genome shotgun (WGS) entry which is preliminary data.</text>
</comment>
<sequence length="178" mass="20802">MINLGENDSYEEKVIAGMSIFYSKAEIKEKIEYCKSMMPFIDGWAICDSICTTIKLKPVEYSAFWEYAFMCTASSEEFMARFGFVSMLHLFIDSEHINEIINQIDTKNFAGYYDSMAAAWLLADCMVKFPDLVFEYMENNHMSDWLHNKAISKMRESYRVSDEMKAELNKLIRKNLKS</sequence>
<dbReference type="CDD" id="cd06561">
    <property type="entry name" value="AlkD_like"/>
    <property type="match status" value="1"/>
</dbReference>